<dbReference type="STRING" id="1121352.GCA_000620925_00830"/>
<dbReference type="AlphaFoldDB" id="A0A3P2A6E2"/>
<dbReference type="PANTHER" id="PTHR33606">
    <property type="entry name" value="PROTEIN YCII"/>
    <property type="match status" value="1"/>
</dbReference>
<dbReference type="RefSeq" id="WP_124794226.1">
    <property type="nucleotide sequence ID" value="NZ_RQYC01000003.1"/>
</dbReference>
<comment type="caution">
    <text evidence="3">The sequence shown here is derived from an EMBL/GenBank/DDBJ whole genome shotgun (WGS) entry which is preliminary data.</text>
</comment>
<dbReference type="NCBIfam" id="NF008473">
    <property type="entry name" value="PRK11370.1"/>
    <property type="match status" value="1"/>
</dbReference>
<dbReference type="EMBL" id="RQYC01000003">
    <property type="protein sequence ID" value="RRD90991.1"/>
    <property type="molecule type" value="Genomic_DNA"/>
</dbReference>
<dbReference type="InterPro" id="IPR051807">
    <property type="entry name" value="Sec-metab_biosynth-assoc"/>
</dbReference>
<dbReference type="OrthoDB" id="9797014at2"/>
<dbReference type="PANTHER" id="PTHR33606:SF3">
    <property type="entry name" value="PROTEIN YCII"/>
    <property type="match status" value="1"/>
</dbReference>
<evidence type="ECO:0000259" key="2">
    <source>
        <dbReference type="Pfam" id="PF03795"/>
    </source>
</evidence>
<sequence length="98" mass="10813">MLYVFLATDNDNSGEARAQAREAHLARLRELQAQNRLLTAGPTPMPDSQDGTVSGSLIIADFDDLDAAEAWIQNDPYVDAGVYAEVMIRPYVKVFPDE</sequence>
<dbReference type="InterPro" id="IPR005545">
    <property type="entry name" value="YCII"/>
</dbReference>
<accession>A0A3P2A6E2</accession>
<gene>
    <name evidence="3" type="ORF">EII21_03290</name>
</gene>
<reference evidence="3 4" key="1">
    <citation type="submission" date="2018-11" db="EMBL/GenBank/DDBJ databases">
        <title>Genomes From Bacteria Associated with the Canine Oral Cavity: a Test Case for Automated Genome-Based Taxonomic Assignment.</title>
        <authorList>
            <person name="Coil D.A."/>
            <person name="Jospin G."/>
            <person name="Darling A.E."/>
            <person name="Wallis C."/>
            <person name="Davis I.J."/>
            <person name="Harris S."/>
            <person name="Eisen J.A."/>
            <person name="Holcombe L.J."/>
            <person name="O'Flynn C."/>
        </authorList>
    </citation>
    <scope>NUCLEOTIDE SEQUENCE [LARGE SCALE GENOMIC DNA]</scope>
    <source>
        <strain evidence="3 4">COT-280</strain>
    </source>
</reference>
<evidence type="ECO:0000313" key="3">
    <source>
        <dbReference type="EMBL" id="RRD90991.1"/>
    </source>
</evidence>
<dbReference type="Proteomes" id="UP000269923">
    <property type="component" value="Unassembled WGS sequence"/>
</dbReference>
<name>A0A3P2A6E2_9NEIS</name>
<dbReference type="InterPro" id="IPR011008">
    <property type="entry name" value="Dimeric_a/b-barrel"/>
</dbReference>
<dbReference type="Pfam" id="PF03795">
    <property type="entry name" value="YCII"/>
    <property type="match status" value="1"/>
</dbReference>
<feature type="domain" description="YCII-related" evidence="2">
    <location>
        <begin position="1"/>
        <end position="90"/>
    </location>
</feature>
<proteinExistence type="inferred from homology"/>
<evidence type="ECO:0000313" key="4">
    <source>
        <dbReference type="Proteomes" id="UP000269923"/>
    </source>
</evidence>
<protein>
    <submittedName>
        <fullName evidence="3">YciI family protein</fullName>
    </submittedName>
</protein>
<evidence type="ECO:0000256" key="1">
    <source>
        <dbReference type="ARBA" id="ARBA00007689"/>
    </source>
</evidence>
<organism evidence="3 4">
    <name type="scientific">Conchiformibius steedae</name>
    <dbReference type="NCBI Taxonomy" id="153493"/>
    <lineage>
        <taxon>Bacteria</taxon>
        <taxon>Pseudomonadati</taxon>
        <taxon>Pseudomonadota</taxon>
        <taxon>Betaproteobacteria</taxon>
        <taxon>Neisseriales</taxon>
        <taxon>Neisseriaceae</taxon>
        <taxon>Conchiformibius</taxon>
    </lineage>
</organism>
<keyword evidence="4" id="KW-1185">Reference proteome</keyword>
<dbReference type="Gene3D" id="3.30.70.1060">
    <property type="entry name" value="Dimeric alpha+beta barrel"/>
    <property type="match status" value="1"/>
</dbReference>
<dbReference type="SUPFAM" id="SSF54909">
    <property type="entry name" value="Dimeric alpha+beta barrel"/>
    <property type="match status" value="1"/>
</dbReference>
<comment type="similarity">
    <text evidence="1">Belongs to the YciI family.</text>
</comment>